<organism evidence="1 2">
    <name type="scientific">Cereibacter azotoformans</name>
    <dbReference type="NCBI Taxonomy" id="43057"/>
    <lineage>
        <taxon>Bacteria</taxon>
        <taxon>Pseudomonadati</taxon>
        <taxon>Pseudomonadota</taxon>
        <taxon>Alphaproteobacteria</taxon>
        <taxon>Rhodobacterales</taxon>
        <taxon>Paracoccaceae</taxon>
        <taxon>Cereibacter</taxon>
    </lineage>
</organism>
<dbReference type="RefSeq" id="WP_108221639.1">
    <property type="nucleotide sequence ID" value="NZ_QAOT01000015.1"/>
</dbReference>
<dbReference type="Proteomes" id="UP000244060">
    <property type="component" value="Unassembled WGS sequence"/>
</dbReference>
<reference evidence="1 2" key="1">
    <citation type="submission" date="2018-04" db="EMBL/GenBank/DDBJ databases">
        <title>Genomic Encyclopedia of Type Strains, Phase III (KMG-III): the genomes of soil and plant-associated and newly described type strains.</title>
        <authorList>
            <person name="Whitman W."/>
        </authorList>
    </citation>
    <scope>NUCLEOTIDE SEQUENCE [LARGE SCALE GENOMIC DNA]</scope>
    <source>
        <strain evidence="1 2">KA25</strain>
    </source>
</reference>
<gene>
    <name evidence="1" type="ORF">C8J28_115119</name>
</gene>
<protein>
    <submittedName>
        <fullName evidence="1">Uncharacterized protein</fullName>
    </submittedName>
</protein>
<evidence type="ECO:0000313" key="1">
    <source>
        <dbReference type="EMBL" id="PTR14974.1"/>
    </source>
</evidence>
<name>A0A2T5JXS7_9RHOB</name>
<evidence type="ECO:0000313" key="2">
    <source>
        <dbReference type="Proteomes" id="UP000244060"/>
    </source>
</evidence>
<proteinExistence type="predicted"/>
<dbReference type="EMBL" id="QAOT01000015">
    <property type="protein sequence ID" value="PTR14974.1"/>
    <property type="molecule type" value="Genomic_DNA"/>
</dbReference>
<dbReference type="AlphaFoldDB" id="A0A2T5JXS7"/>
<keyword evidence="2" id="KW-1185">Reference proteome</keyword>
<dbReference type="OrthoDB" id="7776405at2"/>
<accession>A0A2T5JXS7</accession>
<sequence>MTTCNPNFGNDIRLPTGTAERLAKFAKLTGTTPPEAILDADGAPTDDILDFARANGMSLDWLYFGDAMPLVMRAHNAAREGRV</sequence>
<comment type="caution">
    <text evidence="1">The sequence shown here is derived from an EMBL/GenBank/DDBJ whole genome shotgun (WGS) entry which is preliminary data.</text>
</comment>